<feature type="compositionally biased region" description="Low complexity" evidence="1">
    <location>
        <begin position="156"/>
        <end position="169"/>
    </location>
</feature>
<comment type="caution">
    <text evidence="2">The sequence shown here is derived from an EMBL/GenBank/DDBJ whole genome shotgun (WGS) entry which is preliminary data.</text>
</comment>
<gene>
    <name evidence="2" type="ORF">PCOR1329_LOCUS74821</name>
</gene>
<feature type="compositionally biased region" description="Polar residues" evidence="1">
    <location>
        <begin position="78"/>
        <end position="90"/>
    </location>
</feature>
<sequence>MYLSVKCGRFSDSSSCSLPGNDADSTLNIETLTDAGWTRERGCPESIPRASAKQGRSTTVWGQSLAPVARSSDAEGVSHTSCGHRSSTRSPRLLGSPVAPGVPRASGTPRGLPEAACLHRPASAPTSSCTPHRASAIRPSLASRRCWSAERPSRLSSAAAANEAPPSIAQHPPTPTAEDALAGHLSQPSAGHRAPRGGRQGARRGGRGRRARRAEGQGAAARAPPRPRARAEAVGPPRGAGAGLKGG</sequence>
<feature type="compositionally biased region" description="Gly residues" evidence="1">
    <location>
        <begin position="238"/>
        <end position="247"/>
    </location>
</feature>
<feature type="region of interest" description="Disordered" evidence="1">
    <location>
        <begin position="144"/>
        <end position="247"/>
    </location>
</feature>
<reference evidence="2" key="1">
    <citation type="submission" date="2023-10" db="EMBL/GenBank/DDBJ databases">
        <authorList>
            <person name="Chen Y."/>
            <person name="Shah S."/>
            <person name="Dougan E. K."/>
            <person name="Thang M."/>
            <person name="Chan C."/>
        </authorList>
    </citation>
    <scope>NUCLEOTIDE SEQUENCE [LARGE SCALE GENOMIC DNA]</scope>
</reference>
<name>A0ABN9X9Y0_9DINO</name>
<evidence type="ECO:0000313" key="3">
    <source>
        <dbReference type="Proteomes" id="UP001189429"/>
    </source>
</evidence>
<keyword evidence="3" id="KW-1185">Reference proteome</keyword>
<evidence type="ECO:0000256" key="1">
    <source>
        <dbReference type="SAM" id="MobiDB-lite"/>
    </source>
</evidence>
<protein>
    <submittedName>
        <fullName evidence="2">Uncharacterized protein</fullName>
    </submittedName>
</protein>
<feature type="region of interest" description="Disordered" evidence="1">
    <location>
        <begin position="120"/>
        <end position="139"/>
    </location>
</feature>
<dbReference type="Proteomes" id="UP001189429">
    <property type="component" value="Unassembled WGS sequence"/>
</dbReference>
<feature type="region of interest" description="Disordered" evidence="1">
    <location>
        <begin position="39"/>
        <end position="115"/>
    </location>
</feature>
<feature type="compositionally biased region" description="Basic residues" evidence="1">
    <location>
        <begin position="193"/>
        <end position="212"/>
    </location>
</feature>
<evidence type="ECO:0000313" key="2">
    <source>
        <dbReference type="EMBL" id="CAK0896323.1"/>
    </source>
</evidence>
<dbReference type="EMBL" id="CAUYUJ010020170">
    <property type="protein sequence ID" value="CAK0896323.1"/>
    <property type="molecule type" value="Genomic_DNA"/>
</dbReference>
<organism evidence="2 3">
    <name type="scientific">Prorocentrum cordatum</name>
    <dbReference type="NCBI Taxonomy" id="2364126"/>
    <lineage>
        <taxon>Eukaryota</taxon>
        <taxon>Sar</taxon>
        <taxon>Alveolata</taxon>
        <taxon>Dinophyceae</taxon>
        <taxon>Prorocentrales</taxon>
        <taxon>Prorocentraceae</taxon>
        <taxon>Prorocentrum</taxon>
    </lineage>
</organism>
<accession>A0ABN9X9Y0</accession>
<proteinExistence type="predicted"/>
<feature type="non-terminal residue" evidence="2">
    <location>
        <position position="247"/>
    </location>
</feature>